<evidence type="ECO:0000256" key="1">
    <source>
        <dbReference type="ARBA" id="ARBA00000920"/>
    </source>
</evidence>
<dbReference type="Pfam" id="PF05199">
    <property type="entry name" value="GMC_oxred_C"/>
    <property type="match status" value="1"/>
</dbReference>
<dbReference type="PIRSF" id="PIRSF028937">
    <property type="entry name" value="Lg_Ch_AO"/>
    <property type="match status" value="1"/>
</dbReference>
<dbReference type="InterPro" id="IPR036188">
    <property type="entry name" value="FAD/NAD-bd_sf"/>
</dbReference>
<dbReference type="AlphaFoldDB" id="A0AAD5Y603"/>
<dbReference type="Proteomes" id="UP001210925">
    <property type="component" value="Unassembled WGS sequence"/>
</dbReference>
<comment type="function">
    <text evidence="2">Long-chain fatty alcohol oxidase involved in the omega-oxidation pathway of lipid degradation.</text>
</comment>
<dbReference type="EC" id="1.1.3.20" evidence="5 12"/>
<dbReference type="EMBL" id="JADGKB010000010">
    <property type="protein sequence ID" value="KAJ3260655.1"/>
    <property type="molecule type" value="Genomic_DNA"/>
</dbReference>
<feature type="active site" description="Proton acceptor" evidence="13">
    <location>
        <position position="629"/>
    </location>
</feature>
<dbReference type="PANTHER" id="PTHR46056:SF12">
    <property type="entry name" value="LONG-CHAIN-ALCOHOL OXIDASE"/>
    <property type="match status" value="1"/>
</dbReference>
<dbReference type="Gene3D" id="3.50.50.60">
    <property type="entry name" value="FAD/NAD(P)-binding domain"/>
    <property type="match status" value="2"/>
</dbReference>
<dbReference type="InterPro" id="IPR012400">
    <property type="entry name" value="Long_Oxdase"/>
</dbReference>
<protein>
    <recommendedName>
        <fullName evidence="5 12">Long-chain-alcohol oxidase</fullName>
        <ecNumber evidence="5 12">1.1.3.20</ecNumber>
    </recommendedName>
</protein>
<evidence type="ECO:0000256" key="13">
    <source>
        <dbReference type="PIRSR" id="PIRSR028937-1"/>
    </source>
</evidence>
<evidence type="ECO:0000256" key="4">
    <source>
        <dbReference type="ARBA" id="ARBA00010790"/>
    </source>
</evidence>
<evidence type="ECO:0000256" key="7">
    <source>
        <dbReference type="ARBA" id="ARBA00022692"/>
    </source>
</evidence>
<proteinExistence type="inferred from homology"/>
<evidence type="ECO:0000313" key="17">
    <source>
        <dbReference type="Proteomes" id="UP001210925"/>
    </source>
</evidence>
<feature type="domain" description="Glucose-methanol-choline oxidoreductase C-terminal" evidence="15">
    <location>
        <begin position="549"/>
        <end position="671"/>
    </location>
</feature>
<gene>
    <name evidence="16" type="ORF">HK103_000265</name>
</gene>
<feature type="domain" description="Glucose-methanol-choline oxidoreductase N-terminal" evidence="14">
    <location>
        <begin position="212"/>
        <end position="453"/>
    </location>
</feature>
<evidence type="ECO:0000256" key="11">
    <source>
        <dbReference type="ARBA" id="ARBA00023136"/>
    </source>
</evidence>
<keyword evidence="9" id="KW-1133">Transmembrane helix</keyword>
<dbReference type="GO" id="GO:0016020">
    <property type="term" value="C:membrane"/>
    <property type="evidence" value="ECO:0007669"/>
    <property type="project" value="UniProtKB-SubCell"/>
</dbReference>
<accession>A0AAD5Y603</accession>
<evidence type="ECO:0000313" key="16">
    <source>
        <dbReference type="EMBL" id="KAJ3260655.1"/>
    </source>
</evidence>
<comment type="subcellular location">
    <subcellularLocation>
        <location evidence="3">Membrane</location>
    </subcellularLocation>
</comment>
<name>A0AAD5Y603_9FUNG</name>
<comment type="similarity">
    <text evidence="4 12">Belongs to the GMC oxidoreductase family.</text>
</comment>
<evidence type="ECO:0000256" key="3">
    <source>
        <dbReference type="ARBA" id="ARBA00004370"/>
    </source>
</evidence>
<dbReference type="Pfam" id="PF00732">
    <property type="entry name" value="GMC_oxred_N"/>
    <property type="match status" value="1"/>
</dbReference>
<comment type="catalytic activity">
    <reaction evidence="1 12">
        <text>a long-chain primary fatty alcohol + O2 = a long-chain fatty aldehyde + H2O2</text>
        <dbReference type="Rhea" id="RHEA:22756"/>
        <dbReference type="ChEBI" id="CHEBI:15379"/>
        <dbReference type="ChEBI" id="CHEBI:16240"/>
        <dbReference type="ChEBI" id="CHEBI:17176"/>
        <dbReference type="ChEBI" id="CHEBI:77396"/>
        <dbReference type="EC" id="1.1.3.20"/>
    </reaction>
</comment>
<dbReference type="GO" id="GO:0046577">
    <property type="term" value="F:long-chain-alcohol oxidase activity"/>
    <property type="evidence" value="ECO:0007669"/>
    <property type="project" value="UniProtKB-EC"/>
</dbReference>
<dbReference type="GO" id="GO:0050660">
    <property type="term" value="F:flavin adenine dinucleotide binding"/>
    <property type="evidence" value="ECO:0007669"/>
    <property type="project" value="InterPro"/>
</dbReference>
<comment type="caution">
    <text evidence="16">The sequence shown here is derived from an EMBL/GenBank/DDBJ whole genome shotgun (WGS) entry which is preliminary data.</text>
</comment>
<evidence type="ECO:0000256" key="8">
    <source>
        <dbReference type="ARBA" id="ARBA00022827"/>
    </source>
</evidence>
<reference evidence="16" key="1">
    <citation type="submission" date="2020-05" db="EMBL/GenBank/DDBJ databases">
        <title>Phylogenomic resolution of chytrid fungi.</title>
        <authorList>
            <person name="Stajich J.E."/>
            <person name="Amses K."/>
            <person name="Simmons R."/>
            <person name="Seto K."/>
            <person name="Myers J."/>
            <person name="Bonds A."/>
            <person name="Quandt C.A."/>
            <person name="Barry K."/>
            <person name="Liu P."/>
            <person name="Grigoriev I."/>
            <person name="Longcore J.E."/>
            <person name="James T.Y."/>
        </authorList>
    </citation>
    <scope>NUCLEOTIDE SEQUENCE</scope>
    <source>
        <strain evidence="16">PLAUS21</strain>
    </source>
</reference>
<evidence type="ECO:0000256" key="6">
    <source>
        <dbReference type="ARBA" id="ARBA00022630"/>
    </source>
</evidence>
<sequence length="672" mass="74079">MASVVQVLDSIADTFVAELNNEQTSLNNLLYTKEISTSLHVTEQDREEFYRFKPSSHIPGIGKLILEYMERNVPKDKLGSILLVLKSLSTSLGTMVISGGIGFRPFYELPLAKREKVLNALQHSKFADLRLLFRVFRLITLIHSYGTVDSNGDNKAWNALKYDGPNRELQKNSQSAQKVWRPEFLDLKESDVYEYDVVVVGSGAGGGVMAAELSKAGHKVILLEKGSYCHPSELSLVEYNSLAGFYEREAGYYSEDGGIFVLAGRTWGGGTFVNWCASLELPAIVRQEWDSVFGLEHFSSPAFQESFDVVSEKIGVSQPLKFNNSNQLFLDGCNKLGYQVSAIPQNTAGKEHECGHCTFGCPSGTKQSSSITFIHDAAKNGCHFACEINVDKVLHQNGKATGVLATKNGRKITIKSKKVVLSCGSMNTPVVLQNSNISNLSPHVGQNLRMHPVSLIFGVFPDRDILPYKGGIMTTICNQVADLDQLWYGARLEVPASQPSLYIGTQAWKSASDHKQKFLNWPHTVSLIALTRDKDSVGRIFVDREHKGRLDWKLGKHDAKSLLAAFEVGLAALVAAGAKKVFTAQIDVDPFDVTQSPEDTLKSKEWKDYLEKIKQAGIDPTKITVFSAHQMGSCRMSSKREYGVVKPTGESWDIDGLYISDASVFPTASGVK</sequence>
<keyword evidence="8" id="KW-0274">FAD</keyword>
<evidence type="ECO:0000256" key="5">
    <source>
        <dbReference type="ARBA" id="ARBA00013125"/>
    </source>
</evidence>
<dbReference type="InterPro" id="IPR007867">
    <property type="entry name" value="GMC_OxRtase_C"/>
</dbReference>
<dbReference type="PANTHER" id="PTHR46056">
    <property type="entry name" value="LONG-CHAIN-ALCOHOL OXIDASE"/>
    <property type="match status" value="1"/>
</dbReference>
<keyword evidence="6" id="KW-0285">Flavoprotein</keyword>
<evidence type="ECO:0000259" key="14">
    <source>
        <dbReference type="Pfam" id="PF00732"/>
    </source>
</evidence>
<keyword evidence="11" id="KW-0472">Membrane</keyword>
<organism evidence="16 17">
    <name type="scientific">Boothiomyces macroporosus</name>
    <dbReference type="NCBI Taxonomy" id="261099"/>
    <lineage>
        <taxon>Eukaryota</taxon>
        <taxon>Fungi</taxon>
        <taxon>Fungi incertae sedis</taxon>
        <taxon>Chytridiomycota</taxon>
        <taxon>Chytridiomycota incertae sedis</taxon>
        <taxon>Chytridiomycetes</taxon>
        <taxon>Rhizophydiales</taxon>
        <taxon>Terramycetaceae</taxon>
        <taxon>Boothiomyces</taxon>
    </lineage>
</organism>
<dbReference type="SUPFAM" id="SSF51905">
    <property type="entry name" value="FAD/NAD(P)-binding domain"/>
    <property type="match status" value="1"/>
</dbReference>
<evidence type="ECO:0000259" key="15">
    <source>
        <dbReference type="Pfam" id="PF05199"/>
    </source>
</evidence>
<evidence type="ECO:0000256" key="12">
    <source>
        <dbReference type="PIRNR" id="PIRNR028937"/>
    </source>
</evidence>
<evidence type="ECO:0000256" key="2">
    <source>
        <dbReference type="ARBA" id="ARBA00003842"/>
    </source>
</evidence>
<keyword evidence="7" id="KW-0812">Transmembrane</keyword>
<keyword evidence="10 12" id="KW-0560">Oxidoreductase</keyword>
<evidence type="ECO:0000256" key="9">
    <source>
        <dbReference type="ARBA" id="ARBA00022989"/>
    </source>
</evidence>
<evidence type="ECO:0000256" key="10">
    <source>
        <dbReference type="ARBA" id="ARBA00023002"/>
    </source>
</evidence>
<dbReference type="InterPro" id="IPR000172">
    <property type="entry name" value="GMC_OxRdtase_N"/>
</dbReference>
<keyword evidence="17" id="KW-1185">Reference proteome</keyword>